<evidence type="ECO:0000259" key="2">
    <source>
        <dbReference type="Pfam" id="PF04909"/>
    </source>
</evidence>
<feature type="domain" description="Amidohydrolase-related" evidence="2">
    <location>
        <begin position="5"/>
        <end position="276"/>
    </location>
</feature>
<proteinExistence type="inferred from homology"/>
<dbReference type="PANTHER" id="PTHR43569">
    <property type="entry name" value="AMIDOHYDROLASE"/>
    <property type="match status" value="1"/>
</dbReference>
<sequence length="279" mass="31128">MTLRIDAHQHFWNPARGDYGWLTPELQTLYRPFAPDDLELLIEEAGVGGTVLVQAAPTVEETEYMLGLADATDWVLGVVGWVDFEDPSHIAHVDRLARHKKLKGFRPMIQDIPDPEWMLRPELDWAFRCLIAHDLAFDALVRPEHLDALSRLMLRYPDLRVVIDHGAKPRIRAGEIDEWSAAMTRISVESRALCKLSGLVTEASADWSVEALQPYVDLLLSAFGPGRLMFGSDWPVCTLASGYQRWIDAAEELTAACSAGERLAIFGGNASAFYRLGAV</sequence>
<dbReference type="EMBL" id="CP157484">
    <property type="protein sequence ID" value="XBO39150.1"/>
    <property type="molecule type" value="Genomic_DNA"/>
</dbReference>
<dbReference type="RefSeq" id="WP_406855989.1">
    <property type="nucleotide sequence ID" value="NZ_CP157484.1"/>
</dbReference>
<dbReference type="InterPro" id="IPR006680">
    <property type="entry name" value="Amidohydro-rel"/>
</dbReference>
<organism evidence="3">
    <name type="scientific">Alsobacter sp. KACC 23698</name>
    <dbReference type="NCBI Taxonomy" id="3149229"/>
    <lineage>
        <taxon>Bacteria</taxon>
        <taxon>Pseudomonadati</taxon>
        <taxon>Pseudomonadota</taxon>
        <taxon>Alphaproteobacteria</taxon>
        <taxon>Hyphomicrobiales</taxon>
        <taxon>Alsobacteraceae</taxon>
        <taxon>Alsobacter</taxon>
    </lineage>
</organism>
<dbReference type="SUPFAM" id="SSF51556">
    <property type="entry name" value="Metallo-dependent hydrolases"/>
    <property type="match status" value="1"/>
</dbReference>
<dbReference type="Pfam" id="PF04909">
    <property type="entry name" value="Amidohydro_2"/>
    <property type="match status" value="1"/>
</dbReference>
<name>A0AAU7JFQ1_9HYPH</name>
<reference evidence="3" key="1">
    <citation type="submission" date="2024-05" db="EMBL/GenBank/DDBJ databases">
        <authorList>
            <person name="Kim S."/>
            <person name="Heo J."/>
            <person name="Choi H."/>
            <person name="Choi Y."/>
            <person name="Kwon S.-W."/>
            <person name="Kim Y."/>
        </authorList>
    </citation>
    <scope>NUCLEOTIDE SEQUENCE</scope>
    <source>
        <strain evidence="3">KACC 23698</strain>
    </source>
</reference>
<dbReference type="GO" id="GO:0016787">
    <property type="term" value="F:hydrolase activity"/>
    <property type="evidence" value="ECO:0007669"/>
    <property type="project" value="InterPro"/>
</dbReference>
<dbReference type="PANTHER" id="PTHR43569:SF2">
    <property type="entry name" value="AMIDOHYDROLASE-RELATED DOMAIN-CONTAINING PROTEIN"/>
    <property type="match status" value="1"/>
</dbReference>
<dbReference type="Gene3D" id="3.20.20.140">
    <property type="entry name" value="Metal-dependent hydrolases"/>
    <property type="match status" value="1"/>
</dbReference>
<evidence type="ECO:0000313" key="3">
    <source>
        <dbReference type="EMBL" id="XBO39150.1"/>
    </source>
</evidence>
<dbReference type="AlphaFoldDB" id="A0AAU7JFQ1"/>
<evidence type="ECO:0000256" key="1">
    <source>
        <dbReference type="ARBA" id="ARBA00038310"/>
    </source>
</evidence>
<accession>A0AAU7JFQ1</accession>
<dbReference type="InterPro" id="IPR052350">
    <property type="entry name" value="Metallo-dep_Lactonases"/>
</dbReference>
<dbReference type="InterPro" id="IPR032466">
    <property type="entry name" value="Metal_Hydrolase"/>
</dbReference>
<comment type="similarity">
    <text evidence="1">Belongs to the metallo-dependent hydrolases superfamily.</text>
</comment>
<protein>
    <submittedName>
        <fullName evidence="3">Amidohydrolase family protein</fullName>
    </submittedName>
</protein>
<gene>
    <name evidence="3" type="ORF">ABEG18_26330</name>
</gene>